<evidence type="ECO:0000313" key="2">
    <source>
        <dbReference type="EMBL" id="KAJ7228975.1"/>
    </source>
</evidence>
<feature type="region of interest" description="Disordered" evidence="1">
    <location>
        <begin position="174"/>
        <end position="193"/>
    </location>
</feature>
<evidence type="ECO:0000313" key="3">
    <source>
        <dbReference type="Proteomes" id="UP001219525"/>
    </source>
</evidence>
<feature type="compositionally biased region" description="Basic and acidic residues" evidence="1">
    <location>
        <begin position="681"/>
        <end position="690"/>
    </location>
</feature>
<feature type="region of interest" description="Disordered" evidence="1">
    <location>
        <begin position="650"/>
        <end position="735"/>
    </location>
</feature>
<feature type="compositionally biased region" description="Polar residues" evidence="1">
    <location>
        <begin position="235"/>
        <end position="251"/>
    </location>
</feature>
<protein>
    <submittedName>
        <fullName evidence="2">Uncharacterized protein</fullName>
    </submittedName>
</protein>
<feature type="compositionally biased region" description="Basic and acidic residues" evidence="1">
    <location>
        <begin position="181"/>
        <end position="190"/>
    </location>
</feature>
<name>A0AAD7E4Y3_9AGAR</name>
<feature type="region of interest" description="Disordered" evidence="1">
    <location>
        <begin position="233"/>
        <end position="257"/>
    </location>
</feature>
<reference evidence="2" key="1">
    <citation type="submission" date="2023-03" db="EMBL/GenBank/DDBJ databases">
        <title>Massive genome expansion in bonnet fungi (Mycena s.s.) driven by repeated elements and novel gene families across ecological guilds.</title>
        <authorList>
            <consortium name="Lawrence Berkeley National Laboratory"/>
            <person name="Harder C.B."/>
            <person name="Miyauchi S."/>
            <person name="Viragh M."/>
            <person name="Kuo A."/>
            <person name="Thoen E."/>
            <person name="Andreopoulos B."/>
            <person name="Lu D."/>
            <person name="Skrede I."/>
            <person name="Drula E."/>
            <person name="Henrissat B."/>
            <person name="Morin E."/>
            <person name="Kohler A."/>
            <person name="Barry K."/>
            <person name="LaButti K."/>
            <person name="Morin E."/>
            <person name="Salamov A."/>
            <person name="Lipzen A."/>
            <person name="Mereny Z."/>
            <person name="Hegedus B."/>
            <person name="Baldrian P."/>
            <person name="Stursova M."/>
            <person name="Weitz H."/>
            <person name="Taylor A."/>
            <person name="Grigoriev I.V."/>
            <person name="Nagy L.G."/>
            <person name="Martin F."/>
            <person name="Kauserud H."/>
        </authorList>
    </citation>
    <scope>NUCLEOTIDE SEQUENCE</scope>
    <source>
        <strain evidence="2">9144</strain>
    </source>
</reference>
<feature type="compositionally biased region" description="Pro residues" evidence="1">
    <location>
        <begin position="709"/>
        <end position="726"/>
    </location>
</feature>
<organism evidence="2 3">
    <name type="scientific">Mycena pura</name>
    <dbReference type="NCBI Taxonomy" id="153505"/>
    <lineage>
        <taxon>Eukaryota</taxon>
        <taxon>Fungi</taxon>
        <taxon>Dikarya</taxon>
        <taxon>Basidiomycota</taxon>
        <taxon>Agaricomycotina</taxon>
        <taxon>Agaricomycetes</taxon>
        <taxon>Agaricomycetidae</taxon>
        <taxon>Agaricales</taxon>
        <taxon>Marasmiineae</taxon>
        <taxon>Mycenaceae</taxon>
        <taxon>Mycena</taxon>
    </lineage>
</organism>
<accession>A0AAD7E4Y3</accession>
<comment type="caution">
    <text evidence="2">The sequence shown here is derived from an EMBL/GenBank/DDBJ whole genome shotgun (WGS) entry which is preliminary data.</text>
</comment>
<gene>
    <name evidence="2" type="ORF">GGX14DRAFT_555015</name>
</gene>
<sequence length="735" mass="80952">MPRDALLRCRRLAMPHDSALHRTSSPLPRAHSWECAGVSLSTPDTTATAKTVSRAAALHHRARFRRLPLPCTARARSWERAFDAGRRRRLAKPHGTAPHGTPPPCDTLRTLPLARRRRLANPHGATCIIRARSHCLTPAATAALQSPAAPPCAAAAARARSHERVRAHLRRRPRHCPCSHDAGRPCDAPRRRPAPLPPRALLLTSHAPDALHRDLDAPPLLCTTPCPLVFGSDTRAMSSSPTKRTAPTTASPRPKRRITMSEVERKVFLEAARKEQFEEFMASDECQPLVPHNLTFNIVHEAEDGSRTTVDAQHSFFPILDLARITVNHLLGATGTKYITEILTQIAKHPTARVELASRFGKDQKITEDVVQDFLQNRTPTLIVKALVEDGHPQSLVWGRVNKKAEPRATENELFITQELVEAICNPTSAPGCDIQLYQKLLFIVTMSHELMHAITKHFFSSNFITPRLPRLEAEPGFDRGESGLTLEKKLFTFQLVAFWEETKYNRSDRMQTIGGLIGANSILAPDAVAKMLESFRMTDTIWIPWSEHLEKYKPSDNHIRHRISSPNAVEGGIDDGDNNVPVLGDGYIVSGPSTRPDRYTGEDTPTIGLGFSMPQTVSITTGEDEDSQQMLDTYPAYLTAGSRAQLETATSPRVAALPPDQVSKINLALTPKTKAGGSNDGRRRGRGGDTNEEAATNAEPVGAEHPPAMQPPSQPSQPTLSPPPQRQRCCCLTQ</sequence>
<keyword evidence="3" id="KW-1185">Reference proteome</keyword>
<dbReference type="Proteomes" id="UP001219525">
    <property type="component" value="Unassembled WGS sequence"/>
</dbReference>
<proteinExistence type="predicted"/>
<dbReference type="EMBL" id="JARJCW010000002">
    <property type="protein sequence ID" value="KAJ7228975.1"/>
    <property type="molecule type" value="Genomic_DNA"/>
</dbReference>
<dbReference type="AlphaFoldDB" id="A0AAD7E4Y3"/>
<feature type="region of interest" description="Disordered" evidence="1">
    <location>
        <begin position="87"/>
        <end position="106"/>
    </location>
</feature>
<evidence type="ECO:0000256" key="1">
    <source>
        <dbReference type="SAM" id="MobiDB-lite"/>
    </source>
</evidence>